<accession>A0A7S3VBK4</accession>
<reference evidence="2" key="1">
    <citation type="submission" date="2021-01" db="EMBL/GenBank/DDBJ databases">
        <authorList>
            <person name="Corre E."/>
            <person name="Pelletier E."/>
            <person name="Niang G."/>
            <person name="Scheremetjew M."/>
            <person name="Finn R."/>
            <person name="Kale V."/>
            <person name="Holt S."/>
            <person name="Cochrane G."/>
            <person name="Meng A."/>
            <person name="Brown T."/>
            <person name="Cohen L."/>
        </authorList>
    </citation>
    <scope>NUCLEOTIDE SEQUENCE</scope>
    <source>
        <strain evidence="2">MM31A-1</strain>
    </source>
</reference>
<feature type="chain" id="PRO_5031342633" evidence="1">
    <location>
        <begin position="18"/>
        <end position="342"/>
    </location>
</feature>
<evidence type="ECO:0000256" key="1">
    <source>
        <dbReference type="SAM" id="SignalP"/>
    </source>
</evidence>
<evidence type="ECO:0000313" key="2">
    <source>
        <dbReference type="EMBL" id="CAE0469102.1"/>
    </source>
</evidence>
<proteinExistence type="predicted"/>
<feature type="signal peptide" evidence="1">
    <location>
        <begin position="1"/>
        <end position="17"/>
    </location>
</feature>
<sequence>MKFQFFLSFVLLESCAAFTSPNTRVINVRSNTSTSLNAIPTPEESAKALTEYMTKSHQEKLKALKTMEDQKNAEIKALKEKNGSGGSEIVQASNAPAPATGSVEEITKKLEAYQKFMANYIVDASEDKARAVKEAEIAVANKYKAKLDAFMLPPTAGSSSVEEPINEAFKERNVKLSEAAKAGKSRWGDKEVAKAAGANINVPKQILAAIPPAAFSSEAVAAADHGLRADGGVGGLSLAERVAGGAGGAVAVNGAVAATAPISSFVARNQFITAAAKAGKQYRWGSEEEDKAIEFSSNPLPAAAPVVITPEVEAADHGLRSDGGVGGPSLAERVNLGAQIMQ</sequence>
<protein>
    <submittedName>
        <fullName evidence="2">Uncharacterized protein</fullName>
    </submittedName>
</protein>
<name>A0A7S3VBK4_9STRA</name>
<keyword evidence="1" id="KW-0732">Signal</keyword>
<dbReference type="AlphaFoldDB" id="A0A7S3VBK4"/>
<organism evidence="2">
    <name type="scientific">Chaetoceros debilis</name>
    <dbReference type="NCBI Taxonomy" id="122233"/>
    <lineage>
        <taxon>Eukaryota</taxon>
        <taxon>Sar</taxon>
        <taxon>Stramenopiles</taxon>
        <taxon>Ochrophyta</taxon>
        <taxon>Bacillariophyta</taxon>
        <taxon>Coscinodiscophyceae</taxon>
        <taxon>Chaetocerotophycidae</taxon>
        <taxon>Chaetocerotales</taxon>
        <taxon>Chaetocerotaceae</taxon>
        <taxon>Chaetoceros</taxon>
    </lineage>
</organism>
<dbReference type="EMBL" id="HBIO01018184">
    <property type="protein sequence ID" value="CAE0469102.1"/>
    <property type="molecule type" value="Transcribed_RNA"/>
</dbReference>
<gene>
    <name evidence="2" type="ORF">CDEB00056_LOCUS13955</name>
</gene>